<gene>
    <name evidence="2" type="ORF">PDUR_07880</name>
</gene>
<evidence type="ECO:0000313" key="3">
    <source>
        <dbReference type="Proteomes" id="UP000029409"/>
    </source>
</evidence>
<dbReference type="KEGG" id="pdu:PDUR_07880"/>
<dbReference type="RefSeq" id="WP_042205739.1">
    <property type="nucleotide sequence ID" value="NZ_CP009288.1"/>
</dbReference>
<sequence length="126" mass="14179">MAFFDGLLGNASQVDLGAARKEYGKILAPGEQIERAYRLIRDMFIFTDKRLILIDKQGMTGKKIAYHSIPYKSITHYSVETAGHFDLDAELCLFVSGSALPLKKTFNKSVNIYEVQAVLSQYILKL</sequence>
<dbReference type="Gene3D" id="2.30.29.50">
    <property type="entry name" value="Bacterial Pleckstrin homology domain"/>
    <property type="match status" value="1"/>
</dbReference>
<dbReference type="InterPro" id="IPR037063">
    <property type="entry name" value="PHb_sf"/>
</dbReference>
<dbReference type="PANTHER" id="PTHR35796">
    <property type="entry name" value="HYPOTHETICAL CYTOSOLIC PROTEIN"/>
    <property type="match status" value="1"/>
</dbReference>
<dbReference type="eggNOG" id="ENOG503172B">
    <property type="taxonomic scope" value="Bacteria"/>
</dbReference>
<evidence type="ECO:0000313" key="2">
    <source>
        <dbReference type="EMBL" id="AIQ11858.1"/>
    </source>
</evidence>
<keyword evidence="3" id="KW-1185">Reference proteome</keyword>
<proteinExistence type="predicted"/>
<dbReference type="Proteomes" id="UP000029409">
    <property type="component" value="Chromosome"/>
</dbReference>
<evidence type="ECO:0000259" key="1">
    <source>
        <dbReference type="Pfam" id="PF08000"/>
    </source>
</evidence>
<dbReference type="InterPro" id="IPR012544">
    <property type="entry name" value="PHb"/>
</dbReference>
<feature type="domain" description="Bacterial Pleckstrin homology" evidence="1">
    <location>
        <begin position="3"/>
        <end position="123"/>
    </location>
</feature>
<dbReference type="CDD" id="cd13225">
    <property type="entry name" value="PH-like_bacteria"/>
    <property type="match status" value="1"/>
</dbReference>
<dbReference type="PANTHER" id="PTHR35796:SF3">
    <property type="entry name" value="BHLH DOMAIN-CONTAINING PROTEIN"/>
    <property type="match status" value="1"/>
</dbReference>
<protein>
    <submittedName>
        <fullName evidence="2">Cytoplasmic protein</fullName>
    </submittedName>
</protein>
<dbReference type="AlphaFoldDB" id="A0A089HNC3"/>
<dbReference type="OrthoDB" id="9803613at2"/>
<reference evidence="2 3" key="1">
    <citation type="submission" date="2014-08" db="EMBL/GenBank/DDBJ databases">
        <title>Comparative genomics of the Paenibacillus odorifer group.</title>
        <authorList>
            <person name="den Bakker H.C."/>
            <person name="Tsai Y.-C."/>
            <person name="Martin N."/>
            <person name="Korlach J."/>
            <person name="Wiedmann M."/>
        </authorList>
    </citation>
    <scope>NUCLEOTIDE SEQUENCE [LARGE SCALE GENOMIC DNA]</scope>
    <source>
        <strain evidence="2 3">DSM 1735</strain>
    </source>
</reference>
<dbReference type="SUPFAM" id="SSF50729">
    <property type="entry name" value="PH domain-like"/>
    <property type="match status" value="1"/>
</dbReference>
<name>A0A089HNC3_PAEDU</name>
<dbReference type="Pfam" id="PF08000">
    <property type="entry name" value="bPH_1"/>
    <property type="match status" value="1"/>
</dbReference>
<dbReference type="EMBL" id="CP009288">
    <property type="protein sequence ID" value="AIQ11858.1"/>
    <property type="molecule type" value="Genomic_DNA"/>
</dbReference>
<accession>A0A089HNC3</accession>
<organism evidence="2 3">
    <name type="scientific">Paenibacillus durus</name>
    <name type="common">Paenibacillus azotofixans</name>
    <dbReference type="NCBI Taxonomy" id="44251"/>
    <lineage>
        <taxon>Bacteria</taxon>
        <taxon>Bacillati</taxon>
        <taxon>Bacillota</taxon>
        <taxon>Bacilli</taxon>
        <taxon>Bacillales</taxon>
        <taxon>Paenibacillaceae</taxon>
        <taxon>Paenibacillus</taxon>
    </lineage>
</organism>